<proteinExistence type="predicted"/>
<keyword evidence="2" id="KW-1185">Reference proteome</keyword>
<gene>
    <name evidence="1" type="ORF">OG835_15540</name>
</gene>
<sequence>MGEIRYRLRHVLGFLDECLCGLYLAAVDWVHGDVPVPDVVEPATYAQWEADEWERLVRRVMADDWRDRPPS</sequence>
<dbReference type="EMBL" id="CP109109">
    <property type="protein sequence ID" value="WSB98295.1"/>
    <property type="molecule type" value="Genomic_DNA"/>
</dbReference>
<evidence type="ECO:0000313" key="1">
    <source>
        <dbReference type="EMBL" id="WSB98295.1"/>
    </source>
</evidence>
<evidence type="ECO:0000313" key="2">
    <source>
        <dbReference type="Proteomes" id="UP001348369"/>
    </source>
</evidence>
<organism evidence="1 2">
    <name type="scientific">Streptomyces scopuliridis</name>
    <dbReference type="NCBI Taxonomy" id="452529"/>
    <lineage>
        <taxon>Bacteria</taxon>
        <taxon>Bacillati</taxon>
        <taxon>Actinomycetota</taxon>
        <taxon>Actinomycetes</taxon>
        <taxon>Kitasatosporales</taxon>
        <taxon>Streptomycetaceae</taxon>
        <taxon>Streptomyces</taxon>
    </lineage>
</organism>
<reference evidence="1" key="1">
    <citation type="submission" date="2022-10" db="EMBL/GenBank/DDBJ databases">
        <title>The complete genomes of actinobacterial strains from the NBC collection.</title>
        <authorList>
            <person name="Joergensen T.S."/>
            <person name="Alvarez Arevalo M."/>
            <person name="Sterndorff E.B."/>
            <person name="Faurdal D."/>
            <person name="Vuksanovic O."/>
            <person name="Mourched A.-S."/>
            <person name="Charusanti P."/>
            <person name="Shaw S."/>
            <person name="Blin K."/>
            <person name="Weber T."/>
        </authorList>
    </citation>
    <scope>NUCLEOTIDE SEQUENCE</scope>
    <source>
        <strain evidence="1">NBC 01771</strain>
    </source>
</reference>
<dbReference type="Proteomes" id="UP001348369">
    <property type="component" value="Chromosome"/>
</dbReference>
<protein>
    <submittedName>
        <fullName evidence="1">Uncharacterized protein</fullName>
    </submittedName>
</protein>
<accession>A0ACD4ZJG0</accession>
<name>A0ACD4ZJG0_9ACTN</name>